<dbReference type="InterPro" id="IPR011989">
    <property type="entry name" value="ARM-like"/>
</dbReference>
<dbReference type="RefSeq" id="WP_012013889.1">
    <property type="nucleotide sequence ID" value="NC_009380.1"/>
</dbReference>
<dbReference type="AlphaFoldDB" id="A4X8A8"/>
<sequence>MVGSEFERALRLMRRHDPQLAEGGFGWLREMAGAHVDDLIVEFGRETDHALRCWLLELIGETRSPRSFDLLVAQLQGEDELLRDWAGRGLRLLDTKEARRVLWQHKQNQPPGAAPVFGP</sequence>
<dbReference type="STRING" id="369723.Strop_2664"/>
<dbReference type="SUPFAM" id="SSF48371">
    <property type="entry name" value="ARM repeat"/>
    <property type="match status" value="1"/>
</dbReference>
<dbReference type="PATRIC" id="fig|369723.5.peg.2743"/>
<accession>A4X8A8</accession>
<dbReference type="InterPro" id="IPR016024">
    <property type="entry name" value="ARM-type_fold"/>
</dbReference>
<keyword evidence="2" id="KW-1185">Reference proteome</keyword>
<gene>
    <name evidence="1" type="ordered locus">Strop_2664</name>
</gene>
<evidence type="ECO:0000313" key="2">
    <source>
        <dbReference type="Proteomes" id="UP000000235"/>
    </source>
</evidence>
<dbReference type="KEGG" id="stp:Strop_2664"/>
<proteinExistence type="predicted"/>
<dbReference type="eggNOG" id="COG1413">
    <property type="taxonomic scope" value="Bacteria"/>
</dbReference>
<dbReference type="EMBL" id="CP000667">
    <property type="protein sequence ID" value="ABP55108.1"/>
    <property type="molecule type" value="Genomic_DNA"/>
</dbReference>
<reference evidence="2" key="1">
    <citation type="journal article" date="2007" name="Proc. Natl. Acad. Sci. U.S.A.">
        <title>Genome sequencing reveals complex secondary metabolome in the marine actinomycete Salinispora tropica.</title>
        <authorList>
            <person name="Udwary D.W."/>
            <person name="Zeigler L."/>
            <person name="Asolkar R.N."/>
            <person name="Singan V."/>
            <person name="Lapidus A."/>
            <person name="Fenical W."/>
            <person name="Jensen P.R."/>
            <person name="Moore B.S."/>
        </authorList>
    </citation>
    <scope>NUCLEOTIDE SEQUENCE [LARGE SCALE GENOMIC DNA]</scope>
    <source>
        <strain evidence="2">ATCC BAA-916 / DSM 44818 / CNB-440</strain>
    </source>
</reference>
<dbReference type="Gene3D" id="1.25.10.10">
    <property type="entry name" value="Leucine-rich Repeat Variant"/>
    <property type="match status" value="1"/>
</dbReference>
<evidence type="ECO:0008006" key="3">
    <source>
        <dbReference type="Google" id="ProtNLM"/>
    </source>
</evidence>
<name>A4X8A8_SALTO</name>
<protein>
    <recommendedName>
        <fullName evidence="3">HEAT repeat domain-containing protein</fullName>
    </recommendedName>
</protein>
<dbReference type="HOGENOM" id="CLU_166874_0_0_11"/>
<organism evidence="1 2">
    <name type="scientific">Salinispora tropica (strain ATCC BAA-916 / DSM 44818 / JCM 13857 / NBRC 105044 / CNB-440)</name>
    <dbReference type="NCBI Taxonomy" id="369723"/>
    <lineage>
        <taxon>Bacteria</taxon>
        <taxon>Bacillati</taxon>
        <taxon>Actinomycetota</taxon>
        <taxon>Actinomycetes</taxon>
        <taxon>Micromonosporales</taxon>
        <taxon>Micromonosporaceae</taxon>
        <taxon>Salinispora</taxon>
    </lineage>
</organism>
<dbReference type="Proteomes" id="UP000000235">
    <property type="component" value="Chromosome"/>
</dbReference>
<evidence type="ECO:0000313" key="1">
    <source>
        <dbReference type="EMBL" id="ABP55108.1"/>
    </source>
</evidence>